<dbReference type="STRING" id="1935.B1H20_03450"/>
<accession>A0A1V0U623</accession>
<organism evidence="2 3">
    <name type="scientific">Streptomyces violaceoruber</name>
    <dbReference type="NCBI Taxonomy" id="1935"/>
    <lineage>
        <taxon>Bacteria</taxon>
        <taxon>Bacillati</taxon>
        <taxon>Actinomycetota</taxon>
        <taxon>Actinomycetes</taxon>
        <taxon>Kitasatosporales</taxon>
        <taxon>Streptomycetaceae</taxon>
        <taxon>Streptomyces</taxon>
        <taxon>Streptomyces violaceoruber group</taxon>
    </lineage>
</organism>
<gene>
    <name evidence="2" type="ORF">B1H20_03450</name>
</gene>
<proteinExistence type="predicted"/>
<reference evidence="2 3" key="1">
    <citation type="submission" date="2017-03" db="EMBL/GenBank/DDBJ databases">
        <title>Complete Genome Sequence of a natural compounds producer, Streptomyces violaceus S21.</title>
        <authorList>
            <person name="Zhong C."/>
            <person name="Zhao Z."/>
            <person name="Fu J."/>
            <person name="Zong G."/>
            <person name="Qin R."/>
            <person name="Cao G."/>
        </authorList>
    </citation>
    <scope>NUCLEOTIDE SEQUENCE [LARGE SCALE GENOMIC DNA]</scope>
    <source>
        <strain evidence="2 3">S21</strain>
    </source>
</reference>
<dbReference type="KEGG" id="svu:B1H20_03450"/>
<protein>
    <submittedName>
        <fullName evidence="2">Uncharacterized protein</fullName>
    </submittedName>
</protein>
<keyword evidence="1" id="KW-0472">Membrane</keyword>
<evidence type="ECO:0000313" key="3">
    <source>
        <dbReference type="Proteomes" id="UP000192445"/>
    </source>
</evidence>
<keyword evidence="1" id="KW-1133">Transmembrane helix</keyword>
<name>A0A1V0U623_STRVN</name>
<feature type="transmembrane region" description="Helical" evidence="1">
    <location>
        <begin position="43"/>
        <end position="62"/>
    </location>
</feature>
<dbReference type="Proteomes" id="UP000192445">
    <property type="component" value="Chromosome"/>
</dbReference>
<feature type="transmembrane region" description="Helical" evidence="1">
    <location>
        <begin position="17"/>
        <end position="37"/>
    </location>
</feature>
<dbReference type="EMBL" id="CP020570">
    <property type="protein sequence ID" value="ARF60550.1"/>
    <property type="molecule type" value="Genomic_DNA"/>
</dbReference>
<dbReference type="AlphaFoldDB" id="A0A1V0U623"/>
<evidence type="ECO:0000256" key="1">
    <source>
        <dbReference type="SAM" id="Phobius"/>
    </source>
</evidence>
<sequence>MAASDAPTRDAVRAVRIFSIILMVGGLCGCVAGFATGDGVPKVLGAIAAACGVLLAVIAVLAGRKAKP</sequence>
<evidence type="ECO:0000313" key="2">
    <source>
        <dbReference type="EMBL" id="ARF60550.1"/>
    </source>
</evidence>
<keyword evidence="1" id="KW-0812">Transmembrane</keyword>